<evidence type="ECO:0000256" key="3">
    <source>
        <dbReference type="ARBA" id="ARBA00022989"/>
    </source>
</evidence>
<dbReference type="EMBL" id="PDEQ01000001">
    <property type="protein sequence ID" value="PEN14891.1"/>
    <property type="molecule type" value="Genomic_DNA"/>
</dbReference>
<dbReference type="InterPro" id="IPR010096">
    <property type="entry name" value="NADH-Q_OxRdtase_suN/2"/>
</dbReference>
<feature type="transmembrane region" description="Helical" evidence="5">
    <location>
        <begin position="271"/>
        <end position="292"/>
    </location>
</feature>
<dbReference type="EC" id="7.1.1.-" evidence="5"/>
<comment type="function">
    <text evidence="5">NDH-1 shuttles electrons from NADH, via FMN and iron-sulfur (Fe-S) centers, to quinones in the respiratory chain. The immediate electron acceptor for the enzyme in this species is believed to be ubiquinone. Couples the redox reaction to proton translocation (for every two electrons transferred, four hydrogen ions are translocated across the cytoplasmic membrane), and thus conserves the redox energy in a proton gradient.</text>
</comment>
<keyword evidence="2 5" id="KW-0812">Transmembrane</keyword>
<evidence type="ECO:0000256" key="1">
    <source>
        <dbReference type="ARBA" id="ARBA00004127"/>
    </source>
</evidence>
<comment type="catalytic activity">
    <reaction evidence="5">
        <text>a quinone + NADH + 5 H(+)(in) = a quinol + NAD(+) + 4 H(+)(out)</text>
        <dbReference type="Rhea" id="RHEA:57888"/>
        <dbReference type="ChEBI" id="CHEBI:15378"/>
        <dbReference type="ChEBI" id="CHEBI:24646"/>
        <dbReference type="ChEBI" id="CHEBI:57540"/>
        <dbReference type="ChEBI" id="CHEBI:57945"/>
        <dbReference type="ChEBI" id="CHEBI:132124"/>
    </reaction>
</comment>
<evidence type="ECO:0000256" key="4">
    <source>
        <dbReference type="ARBA" id="ARBA00023136"/>
    </source>
</evidence>
<dbReference type="OrthoDB" id="9811718at2"/>
<dbReference type="RefSeq" id="WP_098073789.1">
    <property type="nucleotide sequence ID" value="NZ_PDEQ01000001.1"/>
</dbReference>
<comment type="caution">
    <text evidence="8">The sequence shown here is derived from an EMBL/GenBank/DDBJ whole genome shotgun (WGS) entry which is preliminary data.</text>
</comment>
<keyword evidence="5" id="KW-1003">Cell membrane</keyword>
<sequence>MDLSQAFSTMAADLPAIFSMSLVTLASLVMILQESLSENDRPIPWIGVGALAIAAIWEVAHLGTPSGTAFFESIRTGGFASYINLIVLGSGIITIVLSVPYLDNIKHGYGEVYAMIMFATVGMLMLGTANSLVSIFVGLETMSVSLYVLTGLIREDEGSVESALKYFLLGAFSTGFFLYGIALMYGATGTMYLPEMQGAVPEGSIMFWAGVALFLIGFLFKVSAAPFHMWTPDVYQGAPTPLTGYMSTASKAAAFASLILVLFYALPDERWSLVLSAVAVITMIIGNVLAVAQDNVKRMLAYSSIAHAGYVLVALAAGTNEAYAGAMFYLLIYALMNLGAFGVMAMLEWDGKEGRVQSLNSLAGIGYEKPLLGVAMGVFMFSLTGFPPLGGFMGKYAAFAPAVDAGLTWLVLIAVLMSAISAYYYLRVVYVFWMQSASDTPEAQETPSSFALTSTPATTAIVVCAVALVVLGVYSGGLLDMTIGFFDSGMMAATP</sequence>
<dbReference type="Proteomes" id="UP000220102">
    <property type="component" value="Unassembled WGS sequence"/>
</dbReference>
<comment type="subcellular location">
    <subcellularLocation>
        <location evidence="5">Cell membrane</location>
        <topology evidence="5">Multi-pass membrane protein</topology>
    </subcellularLocation>
    <subcellularLocation>
        <location evidence="1">Endomembrane system</location>
        <topology evidence="1">Multi-pass membrane protein</topology>
    </subcellularLocation>
    <subcellularLocation>
        <location evidence="6">Membrane</location>
        <topology evidence="6">Multi-pass membrane protein</topology>
    </subcellularLocation>
</comment>
<feature type="domain" description="NADH:quinone oxidoreductase/Mrp antiporter transmembrane" evidence="7">
    <location>
        <begin position="129"/>
        <end position="421"/>
    </location>
</feature>
<evidence type="ECO:0000256" key="6">
    <source>
        <dbReference type="RuleBase" id="RU000320"/>
    </source>
</evidence>
<comment type="subunit">
    <text evidence="5">NDH-1 is composed of 14 different subunits. Subunits NuoA, H, J, K, L, M, N constitute the membrane sector of the complex.</text>
</comment>
<dbReference type="GO" id="GO:0005886">
    <property type="term" value="C:plasma membrane"/>
    <property type="evidence" value="ECO:0007669"/>
    <property type="project" value="UniProtKB-SubCell"/>
</dbReference>
<dbReference type="PANTHER" id="PTHR22773">
    <property type="entry name" value="NADH DEHYDROGENASE"/>
    <property type="match status" value="1"/>
</dbReference>
<gene>
    <name evidence="5" type="primary">nuoN</name>
    <name evidence="8" type="ORF">CRI94_00935</name>
</gene>
<dbReference type="GO" id="GO:0008137">
    <property type="term" value="F:NADH dehydrogenase (ubiquinone) activity"/>
    <property type="evidence" value="ECO:0007669"/>
    <property type="project" value="InterPro"/>
</dbReference>
<keyword evidence="5" id="KW-0520">NAD</keyword>
<protein>
    <recommendedName>
        <fullName evidence="5">NADH-quinone oxidoreductase subunit N</fullName>
        <ecNumber evidence="5">7.1.1.-</ecNumber>
    </recommendedName>
    <alternativeName>
        <fullName evidence="5">NADH dehydrogenase I subunit N</fullName>
    </alternativeName>
    <alternativeName>
        <fullName evidence="5">NDH-1 subunit N</fullName>
    </alternativeName>
</protein>
<dbReference type="GO" id="GO:0012505">
    <property type="term" value="C:endomembrane system"/>
    <property type="evidence" value="ECO:0007669"/>
    <property type="project" value="UniProtKB-SubCell"/>
</dbReference>
<reference evidence="8 9" key="1">
    <citation type="submission" date="2017-10" db="EMBL/GenBank/DDBJ databases">
        <title>Draft genome of Longibacter Salinarum.</title>
        <authorList>
            <person name="Goh K.M."/>
            <person name="Shamsir M.S."/>
            <person name="Lim S.W."/>
        </authorList>
    </citation>
    <scope>NUCLEOTIDE SEQUENCE [LARGE SCALE GENOMIC DNA]</scope>
    <source>
        <strain evidence="8 9">KCTC 52045</strain>
    </source>
</reference>
<evidence type="ECO:0000256" key="2">
    <source>
        <dbReference type="ARBA" id="ARBA00022692"/>
    </source>
</evidence>
<dbReference type="GO" id="GO:0042773">
    <property type="term" value="P:ATP synthesis coupled electron transport"/>
    <property type="evidence" value="ECO:0007669"/>
    <property type="project" value="InterPro"/>
</dbReference>
<feature type="transmembrane region" description="Helical" evidence="5">
    <location>
        <begin position="370"/>
        <end position="387"/>
    </location>
</feature>
<keyword evidence="5" id="KW-0874">Quinone</keyword>
<feature type="transmembrane region" description="Helical" evidence="5">
    <location>
        <begin position="43"/>
        <end position="62"/>
    </location>
</feature>
<feature type="transmembrane region" description="Helical" evidence="5">
    <location>
        <begin position="132"/>
        <end position="154"/>
    </location>
</feature>
<dbReference type="Pfam" id="PF00361">
    <property type="entry name" value="Proton_antipo_M"/>
    <property type="match status" value="1"/>
</dbReference>
<feature type="transmembrane region" description="Helical" evidence="5">
    <location>
        <begin position="166"/>
        <end position="185"/>
    </location>
</feature>
<feature type="transmembrane region" description="Helical" evidence="5">
    <location>
        <begin position="12"/>
        <end position="31"/>
    </location>
</feature>
<comment type="similarity">
    <text evidence="5">Belongs to the complex I subunit 2 family.</text>
</comment>
<feature type="transmembrane region" description="Helical" evidence="5">
    <location>
        <begin position="323"/>
        <end position="349"/>
    </location>
</feature>
<accession>A0A2A8D1X5</accession>
<evidence type="ECO:0000259" key="7">
    <source>
        <dbReference type="Pfam" id="PF00361"/>
    </source>
</evidence>
<feature type="transmembrane region" description="Helical" evidence="5">
    <location>
        <begin position="242"/>
        <end position="265"/>
    </location>
</feature>
<evidence type="ECO:0000256" key="5">
    <source>
        <dbReference type="HAMAP-Rule" id="MF_00445"/>
    </source>
</evidence>
<keyword evidence="5" id="KW-0813">Transport</keyword>
<dbReference type="NCBIfam" id="TIGR01770">
    <property type="entry name" value="NDH_I_N"/>
    <property type="match status" value="1"/>
</dbReference>
<dbReference type="InterPro" id="IPR001750">
    <property type="entry name" value="ND/Mrp_TM"/>
</dbReference>
<proteinExistence type="inferred from homology"/>
<keyword evidence="4 5" id="KW-0472">Membrane</keyword>
<dbReference type="PRINTS" id="PR01434">
    <property type="entry name" value="NADHDHGNASE5"/>
</dbReference>
<feature type="transmembrane region" description="Helical" evidence="5">
    <location>
        <begin position="82"/>
        <end position="102"/>
    </location>
</feature>
<dbReference type="GO" id="GO:0050136">
    <property type="term" value="F:NADH dehydrogenase (quinone) (non-electrogenic) activity"/>
    <property type="evidence" value="ECO:0007669"/>
    <property type="project" value="UniProtKB-UniRule"/>
</dbReference>
<evidence type="ECO:0000313" key="9">
    <source>
        <dbReference type="Proteomes" id="UP000220102"/>
    </source>
</evidence>
<feature type="transmembrane region" description="Helical" evidence="5">
    <location>
        <begin position="205"/>
        <end position="230"/>
    </location>
</feature>
<name>A0A2A8D1X5_9BACT</name>
<dbReference type="AlphaFoldDB" id="A0A2A8D1X5"/>
<keyword evidence="9" id="KW-1185">Reference proteome</keyword>
<feature type="transmembrane region" description="Helical" evidence="5">
    <location>
        <begin position="460"/>
        <end position="486"/>
    </location>
</feature>
<keyword evidence="3 5" id="KW-1133">Transmembrane helix</keyword>
<feature type="transmembrane region" description="Helical" evidence="5">
    <location>
        <begin position="407"/>
        <end position="426"/>
    </location>
</feature>
<feature type="transmembrane region" description="Helical" evidence="5">
    <location>
        <begin position="299"/>
        <end position="317"/>
    </location>
</feature>
<feature type="transmembrane region" description="Helical" evidence="5">
    <location>
        <begin position="109"/>
        <end position="126"/>
    </location>
</feature>
<organism evidence="8 9">
    <name type="scientific">Longibacter salinarum</name>
    <dbReference type="NCBI Taxonomy" id="1850348"/>
    <lineage>
        <taxon>Bacteria</taxon>
        <taxon>Pseudomonadati</taxon>
        <taxon>Rhodothermota</taxon>
        <taxon>Rhodothermia</taxon>
        <taxon>Rhodothermales</taxon>
        <taxon>Salisaetaceae</taxon>
        <taxon>Longibacter</taxon>
    </lineage>
</organism>
<evidence type="ECO:0000313" key="8">
    <source>
        <dbReference type="EMBL" id="PEN14891.1"/>
    </source>
</evidence>
<keyword evidence="5" id="KW-1278">Translocase</keyword>
<dbReference type="GO" id="GO:0048038">
    <property type="term" value="F:quinone binding"/>
    <property type="evidence" value="ECO:0007669"/>
    <property type="project" value="UniProtKB-KW"/>
</dbReference>
<keyword evidence="5" id="KW-0830">Ubiquinone</keyword>
<dbReference type="HAMAP" id="MF_00445">
    <property type="entry name" value="NDH1_NuoN_1"/>
    <property type="match status" value="1"/>
</dbReference>